<keyword evidence="6" id="KW-0042">Antenna complex</keyword>
<comment type="subcellular location">
    <subcellularLocation>
        <location evidence="1 6">Cellular thylakoid membrane</location>
        <topology evidence="1 6">Peripheral membrane protein</topology>
        <orientation evidence="1 6">Cytoplasmic side</orientation>
    </subcellularLocation>
</comment>
<feature type="binding site" evidence="5">
    <location>
        <position position="159"/>
    </location>
    <ligand>
        <name>(2R,3E)-phycocyanobilin</name>
        <dbReference type="ChEBI" id="CHEBI:85275"/>
        <label>1</label>
    </ligand>
</feature>
<dbReference type="InterPro" id="IPR012128">
    <property type="entry name" value="Phycobilisome_asu/bsu"/>
</dbReference>
<feature type="binding site" evidence="5">
    <location>
        <position position="39"/>
    </location>
    <ligand>
        <name>(2R,3E)-phycocyanobilin</name>
        <dbReference type="ChEBI" id="CHEBI:85275"/>
        <label>1</label>
    </ligand>
</feature>
<dbReference type="PANTHER" id="PTHR34011:SF7">
    <property type="entry name" value="C-PHYCOCYANIN BETA SUBUNIT"/>
    <property type="match status" value="1"/>
</dbReference>
<reference evidence="7" key="1">
    <citation type="journal article" date="2014" name="FEMS Microbiol. Ecol.">
        <title>Development of a targeted metagenomic approach to study a genomic region involved in light harvesting in marine Synechococcus.</title>
        <authorList>
            <person name="Humily F."/>
            <person name="Farrant G.K."/>
            <person name="Marie D."/>
            <person name="Perennou M."/>
            <person name="Mazard S."/>
            <person name="Labadie K."/>
            <person name="Aury J.-M."/>
            <person name="Wincker P."/>
            <person name="Nicolas Segui A."/>
            <person name="Scanlan D.J."/>
            <person name="Garczarek L."/>
        </authorList>
    </citation>
    <scope>NUCLEOTIDE SEQUENCE</scope>
</reference>
<dbReference type="PIRSF" id="PIRSF000081">
    <property type="entry name" value="Phycocyanin"/>
    <property type="match status" value="1"/>
</dbReference>
<dbReference type="GO" id="GO:0031676">
    <property type="term" value="C:plasma membrane-derived thylakoid membrane"/>
    <property type="evidence" value="ECO:0007669"/>
    <property type="project" value="UniProtKB-SubCell"/>
</dbReference>
<keyword evidence="3 6" id="KW-0157">Chromophore</keyword>
<feature type="binding site" description="covalent" evidence="5">
    <location>
        <position position="82"/>
    </location>
    <ligand>
        <name>(2R,3E)-phycocyanobilin</name>
        <dbReference type="ChEBI" id="CHEBI:85275"/>
        <label>2</label>
    </ligand>
</feature>
<feature type="binding site" evidence="5">
    <location>
        <begin position="82"/>
        <end position="88"/>
    </location>
    <ligand>
        <name>(2R,3E)-phycocyanobilin</name>
        <dbReference type="ChEBI" id="CHEBI:85275"/>
        <label>2</label>
    </ligand>
</feature>
<dbReference type="EMBL" id="KF846556">
    <property type="protein sequence ID" value="AHZ34089.1"/>
    <property type="molecule type" value="Genomic_DNA"/>
</dbReference>
<organism evidence="7">
    <name type="scientific">uncultured Synechococcus sp</name>
    <dbReference type="NCBI Taxonomy" id="154535"/>
    <lineage>
        <taxon>Bacteria</taxon>
        <taxon>Bacillati</taxon>
        <taxon>Cyanobacteriota</taxon>
        <taxon>Cyanophyceae</taxon>
        <taxon>Synechococcales</taxon>
        <taxon>Synechococcaceae</taxon>
        <taxon>Synechococcus</taxon>
        <taxon>environmental samples</taxon>
    </lineage>
</organism>
<dbReference type="AlphaFoldDB" id="A0A024CJA0"/>
<keyword evidence="6" id="KW-0605">Phycobilisome</keyword>
<evidence type="ECO:0000256" key="6">
    <source>
        <dbReference type="RuleBase" id="RU004438"/>
    </source>
</evidence>
<dbReference type="InterPro" id="IPR009050">
    <property type="entry name" value="Globin-like_sf"/>
</dbReference>
<dbReference type="SUPFAM" id="SSF46458">
    <property type="entry name" value="Globin-like"/>
    <property type="match status" value="1"/>
</dbReference>
<protein>
    <submittedName>
        <fullName evidence="7">C-phycoerythrin class II, beta chain</fullName>
    </submittedName>
</protein>
<comment type="similarity">
    <text evidence="2 6">Belongs to the phycobiliprotein family.</text>
</comment>
<name>A0A024CJA0_9SYNE</name>
<evidence type="ECO:0000256" key="5">
    <source>
        <dbReference type="PIRSR" id="PIRSR000081-1"/>
    </source>
</evidence>
<evidence type="ECO:0000256" key="4">
    <source>
        <dbReference type="ARBA" id="ARBA00023307"/>
    </source>
</evidence>
<feature type="binding site" evidence="5">
    <location>
        <position position="77"/>
    </location>
    <ligand>
        <name>(2R,3E)-phycocyanobilin</name>
        <dbReference type="ChEBI" id="CHEBI:85275"/>
        <label>2</label>
    </ligand>
</feature>
<feature type="binding site" evidence="5">
    <location>
        <position position="35"/>
    </location>
    <ligand>
        <name>(2R,3E)-phycocyanobilin</name>
        <dbReference type="ChEBI" id="CHEBI:85275"/>
        <label>1</label>
    </ligand>
</feature>
<evidence type="ECO:0000256" key="3">
    <source>
        <dbReference type="ARBA" id="ARBA00022991"/>
    </source>
</evidence>
<dbReference type="PANTHER" id="PTHR34011">
    <property type="entry name" value="PHYCOBILISOME 32.1 KDA LINKER POLYPEPTIDE, PHYCOCYANIN-ASSOCIATED, ROD 2-RELATED"/>
    <property type="match status" value="1"/>
</dbReference>
<evidence type="ECO:0000256" key="1">
    <source>
        <dbReference type="ARBA" id="ARBA00004445"/>
    </source>
</evidence>
<keyword evidence="6" id="KW-0602">Photosynthesis</keyword>
<proteinExistence type="inferred from homology"/>
<dbReference type="GO" id="GO:0030089">
    <property type="term" value="C:phycobilisome"/>
    <property type="evidence" value="ECO:0007669"/>
    <property type="project" value="UniProtKB-KW"/>
</dbReference>
<evidence type="ECO:0000313" key="7">
    <source>
        <dbReference type="EMBL" id="AHZ34089.1"/>
    </source>
</evidence>
<keyword evidence="4 6" id="KW-0089">Bile pigment</keyword>
<dbReference type="GO" id="GO:0015979">
    <property type="term" value="P:photosynthesis"/>
    <property type="evidence" value="ECO:0007669"/>
    <property type="project" value="UniProtKB-KW"/>
</dbReference>
<dbReference type="Gene3D" id="1.10.490.20">
    <property type="entry name" value="Phycocyanins"/>
    <property type="match status" value="1"/>
</dbReference>
<gene>
    <name evidence="7" type="primary">mpeB</name>
</gene>
<keyword evidence="6" id="KW-0249">Electron transport</keyword>
<evidence type="ECO:0000256" key="2">
    <source>
        <dbReference type="ARBA" id="ARBA00008182"/>
    </source>
</evidence>
<dbReference type="InterPro" id="IPR038719">
    <property type="entry name" value="Phycobilisome_asu/bsu_sf"/>
</dbReference>
<dbReference type="Pfam" id="PF00502">
    <property type="entry name" value="Phycobilisome"/>
    <property type="match status" value="1"/>
</dbReference>
<keyword evidence="6" id="KW-0793">Thylakoid</keyword>
<accession>A0A024CJA0</accession>
<keyword evidence="6" id="KW-0813">Transport</keyword>
<sequence length="178" mass="17933">MLDAFSRKAVSADSSGAFIGGGELASLKSFIADGNKRLDAVNALSSNAACIVSDAVAGICCENTGLTAPNGGVYTNRKMAACLRDGEIVLRYVSYALLAGDASVLQDRCLNGLRETYAALGVPTGSAARAVAIMKAASAALITNTNSQPKKAAVTQGDCASLAGEAGSYFDAVISAIS</sequence>
<keyword evidence="6" id="KW-0472">Membrane</keyword>